<feature type="domain" description="Cadherin" evidence="18">
    <location>
        <begin position="35"/>
        <end position="166"/>
    </location>
</feature>
<feature type="domain" description="EGF-like" evidence="17">
    <location>
        <begin position="2647"/>
        <end position="2683"/>
    </location>
</feature>
<dbReference type="PROSITE" id="PS00022">
    <property type="entry name" value="EGF_1"/>
    <property type="match status" value="3"/>
</dbReference>
<keyword evidence="19" id="KW-1185">Reference proteome</keyword>
<dbReference type="GeneID" id="110082029"/>
<dbReference type="SMART" id="SM00112">
    <property type="entry name" value="CA"/>
    <property type="match status" value="17"/>
</dbReference>
<evidence type="ECO:0000256" key="3">
    <source>
        <dbReference type="ARBA" id="ARBA00022737"/>
    </source>
</evidence>
<feature type="domain" description="Laminin G" evidence="16">
    <location>
        <begin position="2183"/>
        <end position="2384"/>
    </location>
</feature>
<evidence type="ECO:0000256" key="4">
    <source>
        <dbReference type="ARBA" id="ARBA00022837"/>
    </source>
</evidence>
<keyword evidence="8 10" id="KW-1015">Disulfide bond</keyword>
<dbReference type="InterPro" id="IPR002126">
    <property type="entry name" value="Cadherin-like_dom"/>
</dbReference>
<feature type="domain" description="Cadherin" evidence="18">
    <location>
        <begin position="1131"/>
        <end position="1245"/>
    </location>
</feature>
<feature type="domain" description="Cadherin" evidence="18">
    <location>
        <begin position="813"/>
        <end position="918"/>
    </location>
</feature>
<dbReference type="CDD" id="cd00110">
    <property type="entry name" value="LamG"/>
    <property type="match status" value="2"/>
</dbReference>
<dbReference type="Pfam" id="PF02210">
    <property type="entry name" value="Laminin_G_2"/>
    <property type="match status" value="2"/>
</dbReference>
<dbReference type="PANTHER" id="PTHR24027">
    <property type="entry name" value="CADHERIN-23"/>
    <property type="match status" value="1"/>
</dbReference>
<dbReference type="SMART" id="SM00179">
    <property type="entry name" value="EGF_CA"/>
    <property type="match status" value="4"/>
</dbReference>
<feature type="domain" description="EGF-like" evidence="17">
    <location>
        <begin position="2143"/>
        <end position="2182"/>
    </location>
</feature>
<protein>
    <submittedName>
        <fullName evidence="20">Neural-cadherin-like</fullName>
    </submittedName>
</protein>
<feature type="domain" description="Cadherin" evidence="18">
    <location>
        <begin position="298"/>
        <end position="398"/>
    </location>
</feature>
<evidence type="ECO:0000259" key="18">
    <source>
        <dbReference type="PROSITE" id="PS50268"/>
    </source>
</evidence>
<name>A0ABM5ETP5_9SAUR</name>
<feature type="domain" description="Cadherin" evidence="18">
    <location>
        <begin position="1676"/>
        <end position="1780"/>
    </location>
</feature>
<dbReference type="SMART" id="SM00282">
    <property type="entry name" value="LamG"/>
    <property type="match status" value="2"/>
</dbReference>
<dbReference type="InterPro" id="IPR001881">
    <property type="entry name" value="EGF-like_Ca-bd_dom"/>
</dbReference>
<dbReference type="SUPFAM" id="SSF57196">
    <property type="entry name" value="EGF/Laminin"/>
    <property type="match status" value="1"/>
</dbReference>
<organism evidence="19 20">
    <name type="scientific">Pogona vitticeps</name>
    <name type="common">central bearded dragon</name>
    <dbReference type="NCBI Taxonomy" id="103695"/>
    <lineage>
        <taxon>Eukaryota</taxon>
        <taxon>Metazoa</taxon>
        <taxon>Chordata</taxon>
        <taxon>Craniata</taxon>
        <taxon>Vertebrata</taxon>
        <taxon>Euteleostomi</taxon>
        <taxon>Lepidosauria</taxon>
        <taxon>Squamata</taxon>
        <taxon>Bifurcata</taxon>
        <taxon>Unidentata</taxon>
        <taxon>Episquamata</taxon>
        <taxon>Toxicofera</taxon>
        <taxon>Iguania</taxon>
        <taxon>Acrodonta</taxon>
        <taxon>Agamidae</taxon>
        <taxon>Amphibolurinae</taxon>
        <taxon>Pogona</taxon>
    </lineage>
</organism>
<dbReference type="InterPro" id="IPR001791">
    <property type="entry name" value="Laminin_G"/>
</dbReference>
<dbReference type="PRINTS" id="PR00205">
    <property type="entry name" value="CADHERIN"/>
</dbReference>
<keyword evidence="4 9" id="KW-0106">Calcium</keyword>
<evidence type="ECO:0000256" key="2">
    <source>
        <dbReference type="ARBA" id="ARBA00022692"/>
    </source>
</evidence>
<dbReference type="InterPro" id="IPR020894">
    <property type="entry name" value="Cadherin_CS"/>
</dbReference>
<keyword evidence="6 14" id="KW-1133">Transmembrane helix</keyword>
<keyword evidence="3" id="KW-0677">Repeat</keyword>
<feature type="disulfide bond" evidence="10">
    <location>
        <begin position="2172"/>
        <end position="2181"/>
    </location>
</feature>
<dbReference type="Pfam" id="PF00008">
    <property type="entry name" value="EGF"/>
    <property type="match status" value="1"/>
</dbReference>
<feature type="region of interest" description="Disordered" evidence="13">
    <location>
        <begin position="29"/>
        <end position="51"/>
    </location>
</feature>
<evidence type="ECO:0000256" key="11">
    <source>
        <dbReference type="RuleBase" id="RU003318"/>
    </source>
</evidence>
<feature type="domain" description="Cadherin" evidence="18">
    <location>
        <begin position="401"/>
        <end position="499"/>
    </location>
</feature>
<dbReference type="SUPFAM" id="SSF49899">
    <property type="entry name" value="Concanavalin A-like lectins/glucanases"/>
    <property type="match status" value="2"/>
</dbReference>
<keyword evidence="15" id="KW-0732">Signal</keyword>
<dbReference type="CDD" id="cd11304">
    <property type="entry name" value="Cadherin_repeat"/>
    <property type="match status" value="18"/>
</dbReference>
<dbReference type="InterPro" id="IPR000152">
    <property type="entry name" value="EGF-type_Asp/Asn_hydroxyl_site"/>
</dbReference>
<evidence type="ECO:0000259" key="16">
    <source>
        <dbReference type="PROSITE" id="PS50025"/>
    </source>
</evidence>
<feature type="disulfide bond" evidence="10">
    <location>
        <begin position="2416"/>
        <end position="2425"/>
    </location>
</feature>
<dbReference type="Gene3D" id="2.10.25.10">
    <property type="entry name" value="Laminin"/>
    <property type="match status" value="4"/>
</dbReference>
<accession>A0ABM5ETP5</accession>
<keyword evidence="7 14" id="KW-0472">Membrane</keyword>
<dbReference type="RefSeq" id="XP_072836531.1">
    <property type="nucleotide sequence ID" value="XM_072980430.1"/>
</dbReference>
<dbReference type="InterPro" id="IPR000742">
    <property type="entry name" value="EGF"/>
</dbReference>
<dbReference type="InterPro" id="IPR015919">
    <property type="entry name" value="Cadherin-like_sf"/>
</dbReference>
<dbReference type="PROSITE" id="PS00232">
    <property type="entry name" value="CADHERIN_1"/>
    <property type="match status" value="7"/>
</dbReference>
<evidence type="ECO:0000256" key="6">
    <source>
        <dbReference type="ARBA" id="ARBA00022989"/>
    </source>
</evidence>
<proteinExistence type="predicted"/>
<dbReference type="PROSITE" id="PS50026">
    <property type="entry name" value="EGF_3"/>
    <property type="match status" value="3"/>
</dbReference>
<evidence type="ECO:0000259" key="17">
    <source>
        <dbReference type="PROSITE" id="PS50026"/>
    </source>
</evidence>
<feature type="domain" description="Cadherin" evidence="18">
    <location>
        <begin position="1568"/>
        <end position="1674"/>
    </location>
</feature>
<dbReference type="Pfam" id="PF24811">
    <property type="entry name" value="Ig_Shg"/>
    <property type="match status" value="1"/>
</dbReference>
<dbReference type="InterPro" id="IPR039808">
    <property type="entry name" value="Cadherin"/>
</dbReference>
<evidence type="ECO:0000256" key="1">
    <source>
        <dbReference type="ARBA" id="ARBA00004251"/>
    </source>
</evidence>
<dbReference type="Gene3D" id="2.60.40.60">
    <property type="entry name" value="Cadherins"/>
    <property type="match status" value="17"/>
</dbReference>
<feature type="domain" description="EGF-like" evidence="17">
    <location>
        <begin position="2387"/>
        <end position="2426"/>
    </location>
</feature>
<dbReference type="PROSITE" id="PS00010">
    <property type="entry name" value="ASX_HYDROXYL"/>
    <property type="match status" value="1"/>
</dbReference>
<feature type="disulfide bond" evidence="10">
    <location>
        <begin position="2673"/>
        <end position="2682"/>
    </location>
</feature>
<dbReference type="PROSITE" id="PS50025">
    <property type="entry name" value="LAM_G_DOMAIN"/>
    <property type="match status" value="2"/>
</dbReference>
<sequence length="2902" mass="321420">MTPLPPRPLFHLWLLLGWALAGPAAAAAAGGSPRRRPSFQGHVPENRPAGTRVSGLSIPLTRLVGPEPWCAKVQGRRWHLQLLGEGRAHFQVALHARSGQVWVRTTRALDREARALYALRLALCCKRCPPPSASSSSGRAGGREAPSELASVTVAVLDANDNAPRFFPSGAGRAVTRLRVEETLALRAEVWRARAEDPDAGANGELRYFARPASAHFFVVPRSGRVVLVRSLLNLRAPLPLRLFARDRGRPALLSAPLDLEVLPQPVELPQPGPSRPDARRRRHSHSHRRRARALLQPEPPLALVLPEDARPGTLLASLGPASRFAAARFELVSPPPEAAPVRLDRDTGEVTLARRLDREARAKWEVTCRVQERAGKNWYLVHLELTVTDVNDNVPEWAMKPFPYLTTVSPKAVAGTRVYKLMAEDQDEAENGAIEYFLMDGGEDRFEVEKDTGWIKTTGLPLVKEREYLLTVLAADKPGRQGSPASVFVLAGRRVPQFANTSYSVYVPENMPVDEPFLTVSAFSHQNKSLSYSLVMNPNGLFAINQATGDIYFSRNVDYENEQHQYLLVAQAREDPGQLSSTVEIWVVITDVNDCAPEFQQSIYTKDNVPESVTPATALLQVSASDCDSEENAEIQYYTLSPDFRISAQGTIFPTAELDYERPNHLYEFVIMAVDKGEPPRTGTAMARIRISNVNDEPPRFSQPVYRSFVSEDAGPNTLIAAVHAIDPDGDGVSYCITGGNQKGNFIIDSQKGLIRLRSSPPPKLQGTEYVLNITATDDNASEGPHSLMSTVLLLVHVDDVNNNKPVFQKCQDYREQASVLENQPVGTFVLQVQATDADEGSNGRVKYGLMHRDGTLPAFNIHPDTGVLTTLQIFDREKQKEHPITVTATDQAAEPLIGICQINVVILDVNDNSPQFENTHYEYFLREDTDVGTSFLRVAAHDDDYGSNASVTYSIVNGKMKYFQVNPTTGWVYVSQPLLQKSFIIQEITAMDGGNRSTKVELRVTITSAKNQPPQWEKDSYEVTIPENTTRDASVVTIKATSPLGDPRITYNLEEGLVPETNMPIRFYLTPNRDDGSASILVAEPLDYETTKSFLLRIRAQNVAAVPLAAFATVYINVTDVNDNVPFFTSSIYEASITEGAEVGTLVFQVSATDLDLGQNGEITYSLLPDRSGDYAFFHLDSKTGSIYTASVFDREKKASYLLEVKSTDGSESARPGKHGQPNSDTAYVRIFISDVNDNKPVFTKSVYEVNVDEDQDVGSTVITVSANDEDEGTNAKLRYQIMAGNTRGGFDVEPEMGVIFIARPLDYEETELYELHLLASDGKWEDSAIVIINVVNKNDEAPVFALNEYYGSVIEELDGLPVFVLQVVASDPDSGLDGGDVRYSLHGHGADDVFAIDENTGSIYSQKVLDREEHALWRFVVLATDEGGEGLTGFADVIINIWDINDNAPVFTCMPSNCNGSVFENSPDDTFVMEMTAVDLDDANVGLNAILTYRIIENVKNDFDMDLFKISPSSGNIYVAGGMLDRETREKCFLVIEAKDGGGLTGTGTATIWIADINDHIPTFAQDVWHVVIPETIPVNSEVLEISAADEDSGENAHLTFTIIGGDPEEKFYIENYEDQRATIRLKKALDYEQTHERLFNLTIKVEDLDFSSIAFCLIEVEDQNDHSPVFSSPFVQISPILETTPVGTTIVTVTATDEDSGLNGDIEYSIKVDSDPAGQFAVDQDGHVTVSKTLDWEMTQEYVLVIQASDQGNPPRTGSITILIDLLDVNDNGPQFEVSYMPVVWENTPGPQLVYMNSTSNLLQAFDPDSDENGPPFMFSLPPDYENILDFSLTDNGNNTATLTALRSFDREKQKLFRLPIIITDSGNPPMSSTNILSITIGDENDNIHEPGHKTVYVYTHQGKWSTTVLGEVFAPDQDDWDNKTFVSEGKMHKSFRLNQRTGSLIMVDNAPQGTYELKVRVSDGVWPDVIATVEIHVREIENEAIRNSATLRLADVTAEEFMKKDEPEESRHDKFKDLLARILSVYPEDVIIFSVLNVNGRQTDVRFAVQNGSSYYRPEKLHGQVAAFKNKIQLALGVNVSQTDVDECQRTDCSGSSGCTNYITVSDTPTVMDTGSVSLVSITTSISAVCTCAARERIHRSCSSYSHNPCFNGGTCIDMLNGYRCKCFASFHGPDCQQTKRSFHGNGYAWFRPIRPCFESSLSLEFITDVPDGLLLYNGLLSDSVSGISENFIAIELYSGIPVLKVNHGLGTVELRLPSHVNITDKRWHKLEVRSNRQDIRFTLDYCRAAMVSEIEGVGKWLSTEDRTNCEAVAFVPQTKRYLNMNQVLQLGGVKESIPYSYPHLQQKHFTGCIRNLVVDTQVYDLESPAESLNSSSGCSLTDGGCEKAAPSPCGAHGRCLGQWDSFACHCLPGYYGSKCDKVAEEYSFEPGSHVHYQLPFAIPSRRTLVEAMIRMREPNGIILSMSSRNKDEHITLQVIQGLLAVSYNLGDGAFAVSLPSYQVDNGEWHYVSLERNENEFTLRLDGGGGKREILKAAGAYKEIIIDPNSLVVGNTRPVNQNHSFQGCMKDVRFNNYRLPLEPSPKEVVLSSHGVRKGCLSEACKSNPCSQQFICIDLWMMHECSCPPGHMLVENATGRHCIYTACAQRPCNYGTCISQSASKFRCHCPDGYSGRNCEITLAIFHKDAGLSFSSMFAICICFLALLVLFSGLFLWTRWKSHKSKNNRVYHVTTCHDDLEDIRENILNYNEEGGGEQDQDAYNMAELQVSLQTSPAYSLYKKKGKQTEPHSPLNNEFRVSPKEQLEPLSAGRGSSFSSTDFECYLSGVVRSMDQQHHALPCDSLQVFYTEGECSEASSLSSLGSSGWNEDTVYGDIREWGPKFEKLSELYSHVETEEL</sequence>
<feature type="domain" description="Cadherin" evidence="18">
    <location>
        <begin position="1019"/>
        <end position="1130"/>
    </location>
</feature>
<keyword evidence="10" id="KW-0245">EGF-like domain</keyword>
<comment type="caution">
    <text evidence="10">Lacks conserved residue(s) required for the propagation of feature annotation.</text>
</comment>
<feature type="domain" description="Cadherin" evidence="18">
    <location>
        <begin position="1349"/>
        <end position="1454"/>
    </location>
</feature>
<feature type="disulfide bond" evidence="10">
    <location>
        <begin position="2651"/>
        <end position="2661"/>
    </location>
</feature>
<feature type="region of interest" description="Disordered" evidence="13">
    <location>
        <begin position="265"/>
        <end position="293"/>
    </location>
</feature>
<dbReference type="Proteomes" id="UP001652642">
    <property type="component" value="Chromosome 10"/>
</dbReference>
<dbReference type="InterPro" id="IPR056370">
    <property type="entry name" value="Shg-like_Ig-like"/>
</dbReference>
<gene>
    <name evidence="20" type="primary">LOC110082029</name>
</gene>
<dbReference type="InterPro" id="IPR013320">
    <property type="entry name" value="ConA-like_dom_sf"/>
</dbReference>
<evidence type="ECO:0000256" key="15">
    <source>
        <dbReference type="SAM" id="SignalP"/>
    </source>
</evidence>
<feature type="domain" description="Cadherin" evidence="18">
    <location>
        <begin position="919"/>
        <end position="1018"/>
    </location>
</feature>
<evidence type="ECO:0000256" key="7">
    <source>
        <dbReference type="ARBA" id="ARBA00023136"/>
    </source>
</evidence>
<evidence type="ECO:0000256" key="13">
    <source>
        <dbReference type="SAM" id="MobiDB-lite"/>
    </source>
</evidence>
<evidence type="ECO:0000256" key="10">
    <source>
        <dbReference type="PROSITE-ProRule" id="PRU00076"/>
    </source>
</evidence>
<evidence type="ECO:0000313" key="19">
    <source>
        <dbReference type="Proteomes" id="UP001652642"/>
    </source>
</evidence>
<evidence type="ECO:0000256" key="8">
    <source>
        <dbReference type="ARBA" id="ARBA00023157"/>
    </source>
</evidence>
<keyword evidence="2 11" id="KW-0812">Transmembrane</keyword>
<comment type="function">
    <text evidence="12">Cadherins are calcium-dependent cell adhesion proteins.</text>
</comment>
<dbReference type="Pfam" id="PF01049">
    <property type="entry name" value="CADH_Y-type_LIR"/>
    <property type="match status" value="1"/>
</dbReference>
<feature type="domain" description="Cadherin" evidence="18">
    <location>
        <begin position="703"/>
        <end position="809"/>
    </location>
</feature>
<dbReference type="InterPro" id="IPR000233">
    <property type="entry name" value="Cadherin_Y-type_LIR"/>
</dbReference>
<dbReference type="CDD" id="cd00054">
    <property type="entry name" value="EGF_CA"/>
    <property type="match status" value="4"/>
</dbReference>
<feature type="transmembrane region" description="Helical" evidence="14">
    <location>
        <begin position="2700"/>
        <end position="2720"/>
    </location>
</feature>
<dbReference type="InterPro" id="IPR027397">
    <property type="entry name" value="Catenin-bd_sf"/>
</dbReference>
<feature type="domain" description="Cadherin" evidence="18">
    <location>
        <begin position="500"/>
        <end position="600"/>
    </location>
</feature>
<dbReference type="SMART" id="SM00181">
    <property type="entry name" value="EGF"/>
    <property type="match status" value="4"/>
</dbReference>
<comment type="subcellular location">
    <subcellularLocation>
        <location evidence="1 11">Cell membrane</location>
        <topology evidence="1 11">Single-pass type I membrane protein</topology>
    </subcellularLocation>
</comment>
<feature type="chain" id="PRO_5045471360" evidence="15">
    <location>
        <begin position="27"/>
        <end position="2902"/>
    </location>
</feature>
<feature type="domain" description="Cadherin" evidence="18">
    <location>
        <begin position="1246"/>
        <end position="1347"/>
    </location>
</feature>
<evidence type="ECO:0000256" key="14">
    <source>
        <dbReference type="SAM" id="Phobius"/>
    </source>
</evidence>
<evidence type="ECO:0000313" key="20">
    <source>
        <dbReference type="RefSeq" id="XP_072836531.1"/>
    </source>
</evidence>
<dbReference type="PANTHER" id="PTHR24027:SF432">
    <property type="entry name" value="EGF-LIKE DOMAIN-CONTAINING PROTEIN"/>
    <property type="match status" value="1"/>
</dbReference>
<feature type="domain" description="Cadherin" evidence="18">
    <location>
        <begin position="610"/>
        <end position="702"/>
    </location>
</feature>
<reference evidence="20" key="1">
    <citation type="submission" date="2025-08" db="UniProtKB">
        <authorList>
            <consortium name="RefSeq"/>
        </authorList>
    </citation>
    <scope>IDENTIFICATION</scope>
</reference>
<evidence type="ECO:0000256" key="9">
    <source>
        <dbReference type="PROSITE-ProRule" id="PRU00043"/>
    </source>
</evidence>
<keyword evidence="5 11" id="KW-0130">Cell adhesion</keyword>
<dbReference type="Gene3D" id="2.60.120.200">
    <property type="match status" value="2"/>
</dbReference>
<dbReference type="PROSITE" id="PS01186">
    <property type="entry name" value="EGF_2"/>
    <property type="match status" value="2"/>
</dbReference>
<feature type="domain" description="Cadherin" evidence="18">
    <location>
        <begin position="1780"/>
        <end position="1897"/>
    </location>
</feature>
<dbReference type="Pfam" id="PF00028">
    <property type="entry name" value="Cadherin"/>
    <property type="match status" value="12"/>
</dbReference>
<feature type="compositionally biased region" description="Basic residues" evidence="13">
    <location>
        <begin position="279"/>
        <end position="293"/>
    </location>
</feature>
<dbReference type="SUPFAM" id="SSF49313">
    <property type="entry name" value="Cadherin-like"/>
    <property type="match status" value="17"/>
</dbReference>
<dbReference type="PROSITE" id="PS50268">
    <property type="entry name" value="CADHERIN_2"/>
    <property type="match status" value="16"/>
</dbReference>
<evidence type="ECO:0000256" key="5">
    <source>
        <dbReference type="ARBA" id="ARBA00022889"/>
    </source>
</evidence>
<feature type="domain" description="Laminin G" evidence="16">
    <location>
        <begin position="2429"/>
        <end position="2604"/>
    </location>
</feature>
<feature type="domain" description="Cadherin" evidence="18">
    <location>
        <begin position="1457"/>
        <end position="1567"/>
    </location>
</feature>
<dbReference type="Gene3D" id="4.10.900.10">
    <property type="entry name" value="TCF3-CBD (Catenin binding domain)"/>
    <property type="match status" value="1"/>
</dbReference>
<evidence type="ECO:0000256" key="12">
    <source>
        <dbReference type="RuleBase" id="RU004357"/>
    </source>
</evidence>
<feature type="signal peptide" evidence="15">
    <location>
        <begin position="1"/>
        <end position="26"/>
    </location>
</feature>